<proteinExistence type="predicted"/>
<protein>
    <submittedName>
        <fullName evidence="2">Uncharacterized protein</fullName>
    </submittedName>
</protein>
<feature type="compositionally biased region" description="Polar residues" evidence="1">
    <location>
        <begin position="1"/>
        <end position="17"/>
    </location>
</feature>
<dbReference type="EMBL" id="CACVBM020001507">
    <property type="protein sequence ID" value="CAA7052755.1"/>
    <property type="molecule type" value="Genomic_DNA"/>
</dbReference>
<accession>A0A6D2KLG7</accession>
<dbReference type="AlphaFoldDB" id="A0A6D2KLG7"/>
<evidence type="ECO:0000256" key="1">
    <source>
        <dbReference type="SAM" id="MobiDB-lite"/>
    </source>
</evidence>
<dbReference type="Proteomes" id="UP000467841">
    <property type="component" value="Unassembled WGS sequence"/>
</dbReference>
<feature type="region of interest" description="Disordered" evidence="1">
    <location>
        <begin position="1"/>
        <end position="21"/>
    </location>
</feature>
<gene>
    <name evidence="2" type="ORF">MERR_LOCUS39990</name>
</gene>
<feature type="region of interest" description="Disordered" evidence="1">
    <location>
        <begin position="72"/>
        <end position="94"/>
    </location>
</feature>
<evidence type="ECO:0000313" key="2">
    <source>
        <dbReference type="EMBL" id="CAA7052755.1"/>
    </source>
</evidence>
<organism evidence="2 3">
    <name type="scientific">Microthlaspi erraticum</name>
    <dbReference type="NCBI Taxonomy" id="1685480"/>
    <lineage>
        <taxon>Eukaryota</taxon>
        <taxon>Viridiplantae</taxon>
        <taxon>Streptophyta</taxon>
        <taxon>Embryophyta</taxon>
        <taxon>Tracheophyta</taxon>
        <taxon>Spermatophyta</taxon>
        <taxon>Magnoliopsida</taxon>
        <taxon>eudicotyledons</taxon>
        <taxon>Gunneridae</taxon>
        <taxon>Pentapetalae</taxon>
        <taxon>rosids</taxon>
        <taxon>malvids</taxon>
        <taxon>Brassicales</taxon>
        <taxon>Brassicaceae</taxon>
        <taxon>Coluteocarpeae</taxon>
        <taxon>Microthlaspi</taxon>
    </lineage>
</organism>
<sequence>MNSGSFLKPTINSSPSSTNMLTTFNHTTTTIERSTFINKEGRITMKMSITFTVWTCNNDHSFSLFLSRKLVASPSSPNSPIDLPANRYGTSRNL</sequence>
<name>A0A6D2KLG7_9BRAS</name>
<keyword evidence="3" id="KW-1185">Reference proteome</keyword>
<reference evidence="2" key="1">
    <citation type="submission" date="2020-01" db="EMBL/GenBank/DDBJ databases">
        <authorList>
            <person name="Mishra B."/>
        </authorList>
    </citation>
    <scope>NUCLEOTIDE SEQUENCE [LARGE SCALE GENOMIC DNA]</scope>
</reference>
<evidence type="ECO:0000313" key="3">
    <source>
        <dbReference type="Proteomes" id="UP000467841"/>
    </source>
</evidence>
<comment type="caution">
    <text evidence="2">The sequence shown here is derived from an EMBL/GenBank/DDBJ whole genome shotgun (WGS) entry which is preliminary data.</text>
</comment>